<feature type="region of interest" description="Disordered" evidence="1">
    <location>
        <begin position="241"/>
        <end position="298"/>
    </location>
</feature>
<dbReference type="RefSeq" id="XP_013326661.1">
    <property type="nucleotide sequence ID" value="XM_013471207.1"/>
</dbReference>
<evidence type="ECO:0008006" key="4">
    <source>
        <dbReference type="Google" id="ProtNLM"/>
    </source>
</evidence>
<dbReference type="AlphaFoldDB" id="A0A0F4YP69"/>
<dbReference type="GeneID" id="25318276"/>
<feature type="compositionally biased region" description="Polar residues" evidence="1">
    <location>
        <begin position="280"/>
        <end position="298"/>
    </location>
</feature>
<reference evidence="2 3" key="1">
    <citation type="submission" date="2015-04" db="EMBL/GenBank/DDBJ databases">
        <authorList>
            <person name="Heijne W.H."/>
            <person name="Fedorova N.D."/>
            <person name="Nierman W.C."/>
            <person name="Vollebregt A.W."/>
            <person name="Zhao Z."/>
            <person name="Wu L."/>
            <person name="Kumar M."/>
            <person name="Stam H."/>
            <person name="van den Berg M.A."/>
            <person name="Pel H.J."/>
        </authorList>
    </citation>
    <scope>NUCLEOTIDE SEQUENCE [LARGE SCALE GENOMIC DNA]</scope>
    <source>
        <strain evidence="2 3">CBS 393.64</strain>
    </source>
</reference>
<evidence type="ECO:0000313" key="3">
    <source>
        <dbReference type="Proteomes" id="UP000053958"/>
    </source>
</evidence>
<accession>A0A0F4YP69</accession>
<dbReference type="SUPFAM" id="SSF89372">
    <property type="entry name" value="Fucose-specific lectin"/>
    <property type="match status" value="1"/>
</dbReference>
<keyword evidence="3" id="KW-1185">Reference proteome</keyword>
<name>A0A0F4YP69_RASE3</name>
<comment type="caution">
    <text evidence="2">The sequence shown here is derived from an EMBL/GenBank/DDBJ whole genome shotgun (WGS) entry which is preliminary data.</text>
</comment>
<dbReference type="EMBL" id="LASV01000295">
    <property type="protein sequence ID" value="KKA20049.1"/>
    <property type="molecule type" value="Genomic_DNA"/>
</dbReference>
<dbReference type="Gene3D" id="2.120.10.70">
    <property type="entry name" value="Fucose-specific lectin"/>
    <property type="match status" value="1"/>
</dbReference>
<sequence>MSFTPQDLVHYLQAASGAIPDDGDRKGIYLVVEEDNDLIEKLWTGSEIRPGLYRVGCEEGHAGARCVFCVDTNNTLKCYKFDADEDEWAEIPLQGEQDDDDDIAIHPSSRLSGCFAASSSSSCGGGGYMVFFQDLAGRLQGVRIQNDGKWEFLPSIPVHVHAQEGTPHSVVVSDDRVLHLLYIHHQDGRIHHLTKGLESSRWEGCPDTPLPGPRFNGHDKVTNFMAIPNEDLTFEICALLSPSGKPDPNQQRRRTDRVGKSPPGGQVRCRLERGRDRSSMLDQSCAGRNSQNRSFRLD</sequence>
<feature type="compositionally biased region" description="Basic and acidic residues" evidence="1">
    <location>
        <begin position="269"/>
        <end position="279"/>
    </location>
</feature>
<gene>
    <name evidence="2" type="ORF">T310_5956</name>
</gene>
<evidence type="ECO:0000313" key="2">
    <source>
        <dbReference type="EMBL" id="KKA20049.1"/>
    </source>
</evidence>
<dbReference type="Proteomes" id="UP000053958">
    <property type="component" value="Unassembled WGS sequence"/>
</dbReference>
<evidence type="ECO:0000256" key="1">
    <source>
        <dbReference type="SAM" id="MobiDB-lite"/>
    </source>
</evidence>
<dbReference type="OrthoDB" id="5367135at2759"/>
<proteinExistence type="predicted"/>
<organism evidence="2 3">
    <name type="scientific">Rasamsonia emersonii (strain ATCC 16479 / CBS 393.64 / IMI 116815)</name>
    <dbReference type="NCBI Taxonomy" id="1408163"/>
    <lineage>
        <taxon>Eukaryota</taxon>
        <taxon>Fungi</taxon>
        <taxon>Dikarya</taxon>
        <taxon>Ascomycota</taxon>
        <taxon>Pezizomycotina</taxon>
        <taxon>Eurotiomycetes</taxon>
        <taxon>Eurotiomycetidae</taxon>
        <taxon>Eurotiales</taxon>
        <taxon>Trichocomaceae</taxon>
        <taxon>Rasamsonia</taxon>
    </lineage>
</organism>
<protein>
    <recommendedName>
        <fullName evidence="4">Fucose-specific lectin</fullName>
    </recommendedName>
</protein>